<evidence type="ECO:0000313" key="2">
    <source>
        <dbReference type="EMBL" id="THG97104.1"/>
    </source>
</evidence>
<gene>
    <name evidence="2" type="ORF">EW026_g4840</name>
</gene>
<feature type="compositionally biased region" description="Low complexity" evidence="1">
    <location>
        <begin position="1403"/>
        <end position="1416"/>
    </location>
</feature>
<feature type="region of interest" description="Disordered" evidence="1">
    <location>
        <begin position="1311"/>
        <end position="1477"/>
    </location>
</feature>
<dbReference type="EMBL" id="SGPJ01000188">
    <property type="protein sequence ID" value="THG97104.1"/>
    <property type="molecule type" value="Genomic_DNA"/>
</dbReference>
<protein>
    <submittedName>
        <fullName evidence="2">Uncharacterized protein</fullName>
    </submittedName>
</protein>
<dbReference type="Proteomes" id="UP000309038">
    <property type="component" value="Unassembled WGS sequence"/>
</dbReference>
<feature type="compositionally biased region" description="Polar residues" evidence="1">
    <location>
        <begin position="1424"/>
        <end position="1436"/>
    </location>
</feature>
<name>A0A4S4KFY6_9APHY</name>
<feature type="compositionally biased region" description="Pro residues" evidence="1">
    <location>
        <begin position="1365"/>
        <end position="1375"/>
    </location>
</feature>
<sequence>MQIASSTNSRLFEPGAFLDSQTTDSQFVRTLDTCVPQSRQVKKNITQSSVKLEDATTEPIVGTLDSTFDVLVSTLAVLQGRVRDLEYELSRKDARLTLQGQELLSTKEFLQSRTEELSRERDLAQQYRSDWAQLELHCQALENDIEDSGLQRPKSPFFESQFPSWKTSPVRRPRKRMTPGLECATVSRGASVEPGNAEDVMTSVHDDRRCPSHNDIRHTSYLEGKDEKDVEVASECESMRDYETQEDALWRVISAGAPTFKKRRLLYEHDFEVNGNRGCCTVCPGSKWTQMKNLRAHAKLARHIAFSKRAAVVASRTYGVSSNPPASQQGSVEEYLSDVDWEDVDEEPPILPQNRRSEFQQDAYLPDLVALFHAEALQSGVSLTGDGLASDETLRALQEALEGTTIVESALWPYDDEAPSVEAAEDADEDFDLLALADSDAAVASAQEIAENYFGAGRGEPSEDYYPYPNKAMMKTDILFSSPRLRFSRSQQQAVIAWGKELGARNVPSLYALEKFQSESKRALGDPTTKVATASGNILYINDPLKMLAKMYAHLPTRQLLHSLPELTPNQLKEVWQADKWLLEVPDDVLTPMIRQDGKDFYVNELTYCQDGQWFIPERYFEYQGNTFALGRAVMSLSTGLVVSEQRTTLACATFINNWPEVEAANPSNIRFAAQSAPYANRMPNPDRLLADGLEWECPPLIVFIDDVSEKPVKDAMTASGVKDSLAMSVIQKLIATGKTLRRSTPTRSALTPEAVNHLLTEELKKYRGKAIINPLLDMPGFDVHKDTPVEPLHTHLLGIVKYFWAQTVWILEKDKKLSIFQSRLNSLSQSGLNIPKIMADYMCRYRGGLIGKHFKMISQVMVFAICDLVSEDLRKTWLAIGRLTVLIWETEIHDRHEYLVDLLQAIQDVQDFAATLSPGILLTKIKFHVLRHLVEHVARFGPAVLLSTERYESFNRIFRLCSIHSNRQAPSRDIATTFANLDRCRHILTGGHWFDEKSGQWIQAGRHVREYLKTHELDAHLLGVPTEHHGEPGTTTLPPRATRTPGVVWAETLAAELMPNVHSHEGVWDRAKSIATRTRGDTASCGDEVLFQMEGGRYSPLVFGSVKEILTPSTLANQAVRSLVVVELSRVESDVHPELLMPMLSRTGRYQLLDVNYLVCVVNVQHDCIHSGCSIYTQPLMQERQAVTRTRQIVSHKNSGRYIVNMHALHNHRYIRRALPPSLATFPTFFGDRLSLHLAAASSLRDQRLQKKLAKEASSRKQAEDARRANTIAAAENESLGLLGDDVNELEMFGSTTELLQPGIGIDLPLRVEPRGPRGRRGSARGNRTNAGLVLDPGMPSTHGNSNGSVPPSADWMSRFLMPAPTPHPLPGPPGLQDDPFCTPNAGILPDSHGVQNTDIMSHNSNSQDSSTDSSANEGPWVFSNSPLIPPSSNMLGMRRERDYDEDTQEGPQPPPSQRRVPGQHMRQFASQQASAHGLNAEQAKAIIEFSELKLAEMIIVMHVAMLKHENMMAQRMLRLYVRHADFQLRLRNHIAAALLAVDVRAYVKGVLTQMMDHFRDNLDALGLPPITKDDPVDWQMFRTSVSDELAVQRSWMKGKINASCNAREPQDIYTLTSNLLIYGIKPRSLHFGRFAFLRWAISQFNKTKKPGQNGKHWEYVDERIAEMRAGMRQYPPAQRRMQEAAFFANMLAEDQVLYPTSSGALMRQTYDDEAGHDWQRNMEVVVSNFIVDDDDVGQPAV</sequence>
<proteinExistence type="predicted"/>
<dbReference type="PANTHER" id="PTHR31912:SF34">
    <property type="entry name" value="NOTOCHORD-RELATED PROTEIN"/>
    <property type="match status" value="1"/>
</dbReference>
<dbReference type="PANTHER" id="PTHR31912">
    <property type="entry name" value="IP13529P"/>
    <property type="match status" value="1"/>
</dbReference>
<comment type="caution">
    <text evidence="2">The sequence shown here is derived from an EMBL/GenBank/DDBJ whole genome shotgun (WGS) entry which is preliminary data.</text>
</comment>
<evidence type="ECO:0000256" key="1">
    <source>
        <dbReference type="SAM" id="MobiDB-lite"/>
    </source>
</evidence>
<accession>A0A4S4KFY6</accession>
<reference evidence="2 3" key="1">
    <citation type="submission" date="2019-02" db="EMBL/GenBank/DDBJ databases">
        <title>Genome sequencing of the rare red list fungi Phlebia centrifuga.</title>
        <authorList>
            <person name="Buettner E."/>
            <person name="Kellner H."/>
        </authorList>
    </citation>
    <scope>NUCLEOTIDE SEQUENCE [LARGE SCALE GENOMIC DNA]</scope>
    <source>
        <strain evidence="2 3">DSM 108282</strain>
    </source>
</reference>
<evidence type="ECO:0000313" key="3">
    <source>
        <dbReference type="Proteomes" id="UP000309038"/>
    </source>
</evidence>
<organism evidence="2 3">
    <name type="scientific">Hermanssonia centrifuga</name>
    <dbReference type="NCBI Taxonomy" id="98765"/>
    <lineage>
        <taxon>Eukaryota</taxon>
        <taxon>Fungi</taxon>
        <taxon>Dikarya</taxon>
        <taxon>Basidiomycota</taxon>
        <taxon>Agaricomycotina</taxon>
        <taxon>Agaricomycetes</taxon>
        <taxon>Polyporales</taxon>
        <taxon>Meruliaceae</taxon>
        <taxon>Hermanssonia</taxon>
    </lineage>
</organism>
<keyword evidence="3" id="KW-1185">Reference proteome</keyword>